<feature type="domain" description="Glycosyltransferase 61 catalytic" evidence="9">
    <location>
        <begin position="156"/>
        <end position="378"/>
    </location>
</feature>
<evidence type="ECO:0000256" key="6">
    <source>
        <dbReference type="ARBA" id="ARBA00023136"/>
    </source>
</evidence>
<dbReference type="GO" id="GO:0016020">
    <property type="term" value="C:membrane"/>
    <property type="evidence" value="ECO:0007669"/>
    <property type="project" value="UniProtKB-SubCell"/>
</dbReference>
<comment type="subcellular location">
    <subcellularLocation>
        <location evidence="1">Membrane</location>
        <topology evidence="1">Single-pass membrane protein</topology>
    </subcellularLocation>
</comment>
<feature type="chain" id="PRO_5040480270" description="Glycosyltransferase 61 catalytic domain-containing protein" evidence="8">
    <location>
        <begin position="26"/>
        <end position="458"/>
    </location>
</feature>
<keyword evidence="5" id="KW-1133">Transmembrane helix</keyword>
<organism evidence="10 11">
    <name type="scientific">Marasmius oreades</name>
    <name type="common">fairy-ring Marasmius</name>
    <dbReference type="NCBI Taxonomy" id="181124"/>
    <lineage>
        <taxon>Eukaryota</taxon>
        <taxon>Fungi</taxon>
        <taxon>Dikarya</taxon>
        <taxon>Basidiomycota</taxon>
        <taxon>Agaricomycotina</taxon>
        <taxon>Agaricomycetes</taxon>
        <taxon>Agaricomycetidae</taxon>
        <taxon>Agaricales</taxon>
        <taxon>Marasmiineae</taxon>
        <taxon>Marasmiaceae</taxon>
        <taxon>Marasmius</taxon>
    </lineage>
</organism>
<evidence type="ECO:0000256" key="1">
    <source>
        <dbReference type="ARBA" id="ARBA00004167"/>
    </source>
</evidence>
<comment type="caution">
    <text evidence="10">The sequence shown here is derived from an EMBL/GenBank/DDBJ whole genome shotgun (WGS) entry which is preliminary data.</text>
</comment>
<dbReference type="GeneID" id="66071797"/>
<proteinExistence type="predicted"/>
<evidence type="ECO:0000259" key="9">
    <source>
        <dbReference type="Pfam" id="PF04577"/>
    </source>
</evidence>
<dbReference type="Pfam" id="PF04577">
    <property type="entry name" value="Glyco_transf_61"/>
    <property type="match status" value="1"/>
</dbReference>
<evidence type="ECO:0000256" key="4">
    <source>
        <dbReference type="ARBA" id="ARBA00022692"/>
    </source>
</evidence>
<dbReference type="GO" id="GO:0005783">
    <property type="term" value="C:endoplasmic reticulum"/>
    <property type="evidence" value="ECO:0007669"/>
    <property type="project" value="TreeGrafter"/>
</dbReference>
<dbReference type="PANTHER" id="PTHR20961">
    <property type="entry name" value="GLYCOSYLTRANSFERASE"/>
    <property type="match status" value="1"/>
</dbReference>
<dbReference type="OrthoDB" id="529273at2759"/>
<keyword evidence="7" id="KW-0325">Glycoprotein</keyword>
<evidence type="ECO:0000256" key="7">
    <source>
        <dbReference type="ARBA" id="ARBA00023180"/>
    </source>
</evidence>
<evidence type="ECO:0000313" key="11">
    <source>
        <dbReference type="Proteomes" id="UP001049176"/>
    </source>
</evidence>
<evidence type="ECO:0000256" key="8">
    <source>
        <dbReference type="SAM" id="SignalP"/>
    </source>
</evidence>
<evidence type="ECO:0000256" key="2">
    <source>
        <dbReference type="ARBA" id="ARBA00022676"/>
    </source>
</evidence>
<keyword evidence="3" id="KW-0808">Transferase</keyword>
<evidence type="ECO:0000313" key="10">
    <source>
        <dbReference type="EMBL" id="KAG7086793.1"/>
    </source>
</evidence>
<keyword evidence="11" id="KW-1185">Reference proteome</keyword>
<keyword evidence="6" id="KW-0472">Membrane</keyword>
<dbReference type="Proteomes" id="UP001049176">
    <property type="component" value="Chromosome 10"/>
</dbReference>
<dbReference type="GO" id="GO:0035269">
    <property type="term" value="P:protein O-linked glycosylation via mannose"/>
    <property type="evidence" value="ECO:0007669"/>
    <property type="project" value="TreeGrafter"/>
</dbReference>
<dbReference type="EMBL" id="CM032190">
    <property type="protein sequence ID" value="KAG7086793.1"/>
    <property type="molecule type" value="Genomic_DNA"/>
</dbReference>
<dbReference type="InterPro" id="IPR007657">
    <property type="entry name" value="Glycosyltransferase_61"/>
</dbReference>
<dbReference type="InterPro" id="IPR049625">
    <property type="entry name" value="Glyco_transf_61_cat"/>
</dbReference>
<sequence>MIPCCHRRRCLLLLLLVAFFALVSHFWLGSYTNIGLTGVFQGEPASLQDDVDHQGRLKQTTIPSDAHTHGFTVFEELYLRDGTLYIMTDNPDSFPPLSHILSQPGRRAAGVSLTPTDNEMQVINPADAEAILGDRVLRLSGFTVLLYEPEQFMNHYYHWWGEIVLGLWRVYSKLGTGLNGTITPLPFPARFIAPFVEESGWRDPASINGPIMRVAFPTTAVENGHYWQDLIEIEATVVFSRVIVVNRESAHLHPFSGLWYKMIAGTMNVTVPEGFWEPIRHSVLNNLLGYIPKFDAVSSKPVVTYITRQRRTLIHSHHRALVRELRKLRVEGICEVLVVRMEEMTLKQQIELAARTTIMLGVHGNGLTHQLWMTPSTKSTVIEIFIPTGYTFDYELLARNLGHRHYGIWNDTALTYPKGTTHKGVNFPPGFHGNDIPVQAETVTRIIRERLQQPSLSN</sequence>
<keyword evidence="4" id="KW-0812">Transmembrane</keyword>
<dbReference type="PANTHER" id="PTHR20961:SF38">
    <property type="entry name" value="PROTEIN O-LINKED-MANNOSE BETA-1,4-N-ACETYLGLUCOSAMINYLTRANSFERASE 2"/>
    <property type="match status" value="1"/>
</dbReference>
<feature type="signal peptide" evidence="8">
    <location>
        <begin position="1"/>
        <end position="25"/>
    </location>
</feature>
<evidence type="ECO:0000256" key="3">
    <source>
        <dbReference type="ARBA" id="ARBA00022679"/>
    </source>
</evidence>
<name>A0A9P7ULU2_9AGAR</name>
<dbReference type="AlphaFoldDB" id="A0A9P7ULU2"/>
<dbReference type="RefSeq" id="XP_043003264.1">
    <property type="nucleotide sequence ID" value="XM_043159661.1"/>
</dbReference>
<keyword evidence="8" id="KW-0732">Signal</keyword>
<dbReference type="KEGG" id="more:E1B28_002721"/>
<evidence type="ECO:0000256" key="5">
    <source>
        <dbReference type="ARBA" id="ARBA00022989"/>
    </source>
</evidence>
<keyword evidence="2" id="KW-0328">Glycosyltransferase</keyword>
<gene>
    <name evidence="10" type="ORF">E1B28_002721</name>
</gene>
<reference evidence="10" key="1">
    <citation type="journal article" date="2021" name="Genome Biol. Evol.">
        <title>The assembled and annotated genome of the fairy-ring fungus Marasmius oreades.</title>
        <authorList>
            <person name="Hiltunen M."/>
            <person name="Ament-Velasquez S.L."/>
            <person name="Johannesson H."/>
        </authorList>
    </citation>
    <scope>NUCLEOTIDE SEQUENCE</scope>
    <source>
        <strain evidence="10">03SP1</strain>
    </source>
</reference>
<accession>A0A9P7ULU2</accession>
<protein>
    <recommendedName>
        <fullName evidence="9">Glycosyltransferase 61 catalytic domain-containing protein</fullName>
    </recommendedName>
</protein>
<dbReference type="GO" id="GO:0097363">
    <property type="term" value="F:protein O-acetylglucosaminyltransferase activity"/>
    <property type="evidence" value="ECO:0007669"/>
    <property type="project" value="TreeGrafter"/>
</dbReference>